<evidence type="ECO:0000256" key="3">
    <source>
        <dbReference type="ARBA" id="ARBA00022970"/>
    </source>
</evidence>
<evidence type="ECO:0000313" key="7">
    <source>
        <dbReference type="Proteomes" id="UP000199118"/>
    </source>
</evidence>
<gene>
    <name evidence="6" type="ORF">SAMN05444336_10858</name>
</gene>
<dbReference type="InterPro" id="IPR006311">
    <property type="entry name" value="TAT_signal"/>
</dbReference>
<feature type="domain" description="Leucine-binding protein" evidence="5">
    <location>
        <begin position="31"/>
        <end position="367"/>
    </location>
</feature>
<dbReference type="RefSeq" id="WP_092684323.1">
    <property type="nucleotide sequence ID" value="NZ_FNMZ01000008.1"/>
</dbReference>
<dbReference type="AlphaFoldDB" id="A0A1H3DL43"/>
<reference evidence="6 7" key="1">
    <citation type="submission" date="2016-10" db="EMBL/GenBank/DDBJ databases">
        <authorList>
            <person name="de Groot N.N."/>
        </authorList>
    </citation>
    <scope>NUCLEOTIDE SEQUENCE [LARGE SCALE GENOMIC DNA]</scope>
    <source>
        <strain evidence="6 7">DSM 17890</strain>
    </source>
</reference>
<dbReference type="Gene3D" id="3.40.50.2300">
    <property type="match status" value="2"/>
</dbReference>
<proteinExistence type="inferred from homology"/>
<evidence type="ECO:0000256" key="4">
    <source>
        <dbReference type="SAM" id="SignalP"/>
    </source>
</evidence>
<dbReference type="PANTHER" id="PTHR30483">
    <property type="entry name" value="LEUCINE-SPECIFIC-BINDING PROTEIN"/>
    <property type="match status" value="1"/>
</dbReference>
<dbReference type="STRING" id="356660.SAMN05444336_10858"/>
<protein>
    <submittedName>
        <fullName evidence="6">Amino acid/amide ABC transporter substrate-binding protein, HAAT family</fullName>
    </submittedName>
</protein>
<evidence type="ECO:0000259" key="5">
    <source>
        <dbReference type="Pfam" id="PF13458"/>
    </source>
</evidence>
<organism evidence="6 7">
    <name type="scientific">Albimonas donghaensis</name>
    <dbReference type="NCBI Taxonomy" id="356660"/>
    <lineage>
        <taxon>Bacteria</taxon>
        <taxon>Pseudomonadati</taxon>
        <taxon>Pseudomonadota</taxon>
        <taxon>Alphaproteobacteria</taxon>
        <taxon>Rhodobacterales</taxon>
        <taxon>Paracoccaceae</taxon>
        <taxon>Albimonas</taxon>
    </lineage>
</organism>
<feature type="chain" id="PRO_5011444769" evidence="4">
    <location>
        <begin position="28"/>
        <end position="409"/>
    </location>
</feature>
<name>A0A1H3DL43_9RHOB</name>
<comment type="similarity">
    <text evidence="1">Belongs to the leucine-binding protein family.</text>
</comment>
<dbReference type="InterPro" id="IPR028081">
    <property type="entry name" value="Leu-bd"/>
</dbReference>
<keyword evidence="3" id="KW-0029">Amino-acid transport</keyword>
<keyword evidence="3" id="KW-0813">Transport</keyword>
<dbReference type="GO" id="GO:0006865">
    <property type="term" value="P:amino acid transport"/>
    <property type="evidence" value="ECO:0007669"/>
    <property type="project" value="UniProtKB-KW"/>
</dbReference>
<dbReference type="EMBL" id="FNMZ01000008">
    <property type="protein sequence ID" value="SDX67125.1"/>
    <property type="molecule type" value="Genomic_DNA"/>
</dbReference>
<dbReference type="PROSITE" id="PS51318">
    <property type="entry name" value="TAT"/>
    <property type="match status" value="1"/>
</dbReference>
<accession>A0A1H3DL43</accession>
<dbReference type="OrthoDB" id="9786833at2"/>
<dbReference type="InterPro" id="IPR051010">
    <property type="entry name" value="BCAA_transport"/>
</dbReference>
<evidence type="ECO:0000256" key="2">
    <source>
        <dbReference type="ARBA" id="ARBA00022729"/>
    </source>
</evidence>
<dbReference type="PANTHER" id="PTHR30483:SF37">
    <property type="entry name" value="ABC TRANSPORTER SUBSTRATE-BINDING PROTEIN"/>
    <property type="match status" value="1"/>
</dbReference>
<sequence>MDRRTLLKTGAALAATTALGAPLVARAQAKTITFGGSIPMTGKAAETGLNVLRGYEAAVKYVNEEMGGVEIGGETSMLELSLFDDASDPSRAATLIQRQVDEGVGFFLGSFGSSIVLPTCSITEAAGRLMVQAGGGSDQIFTQGRKRVFGIFPRASRQFVSSVDMLKGLSPEVATVSVIYTNDPFSKFQADGAKKELEARGVEVLDFIDLPAEVSDVTNVLTTIRQSNPDVLICTTHDQTSILIARQMVSTDTNVKMLYQTLGPQTEAYGKALGKYASAAVTQAYWDASAPYEGDYFGSAQKFADYYSANFERPMAYHMASGASCIVTYLEAAKQAGTLELNAVRDALAAIDFECFYGRIKFTEDGDGDPSLLGPMLMQRQGESMAIISPQDAATAEAIYPAPAWSERG</sequence>
<keyword evidence="7" id="KW-1185">Reference proteome</keyword>
<keyword evidence="2 4" id="KW-0732">Signal</keyword>
<dbReference type="InterPro" id="IPR028082">
    <property type="entry name" value="Peripla_BP_I"/>
</dbReference>
<dbReference type="SUPFAM" id="SSF53822">
    <property type="entry name" value="Periplasmic binding protein-like I"/>
    <property type="match status" value="1"/>
</dbReference>
<feature type="signal peptide" evidence="4">
    <location>
        <begin position="1"/>
        <end position="27"/>
    </location>
</feature>
<evidence type="ECO:0000313" key="6">
    <source>
        <dbReference type="EMBL" id="SDX67125.1"/>
    </source>
</evidence>
<dbReference type="CDD" id="cd06338">
    <property type="entry name" value="PBP1_ABC_ligand_binding-like"/>
    <property type="match status" value="1"/>
</dbReference>
<dbReference type="Pfam" id="PF13458">
    <property type="entry name" value="Peripla_BP_6"/>
    <property type="match status" value="1"/>
</dbReference>
<dbReference type="Proteomes" id="UP000199118">
    <property type="component" value="Unassembled WGS sequence"/>
</dbReference>
<evidence type="ECO:0000256" key="1">
    <source>
        <dbReference type="ARBA" id="ARBA00010062"/>
    </source>
</evidence>